<proteinExistence type="predicted"/>
<dbReference type="EMBL" id="CAMXCT030004412">
    <property type="protein sequence ID" value="CAL4796214.1"/>
    <property type="molecule type" value="Genomic_DNA"/>
</dbReference>
<gene>
    <name evidence="1" type="ORF">C1SCF055_LOCUS34293</name>
</gene>
<feature type="non-terminal residue" evidence="1">
    <location>
        <position position="1"/>
    </location>
</feature>
<dbReference type="EMBL" id="CAMXCT010004412">
    <property type="protein sequence ID" value="CAI4008902.1"/>
    <property type="molecule type" value="Genomic_DNA"/>
</dbReference>
<sequence length="71" mass="7781">ADRADLLDGFVHGHQHGERLPNASSAAIDTHLAIRHKRLPQRSSTLNWAVLKDAAGAYREKSGAARWKLLG</sequence>
<evidence type="ECO:0000313" key="1">
    <source>
        <dbReference type="EMBL" id="CAI4008902.1"/>
    </source>
</evidence>
<evidence type="ECO:0000313" key="2">
    <source>
        <dbReference type="EMBL" id="CAL4796214.1"/>
    </source>
</evidence>
<evidence type="ECO:0000313" key="3">
    <source>
        <dbReference type="Proteomes" id="UP001152797"/>
    </source>
</evidence>
<reference evidence="2 3" key="2">
    <citation type="submission" date="2024-05" db="EMBL/GenBank/DDBJ databases">
        <authorList>
            <person name="Chen Y."/>
            <person name="Shah S."/>
            <person name="Dougan E. K."/>
            <person name="Thang M."/>
            <person name="Chan C."/>
        </authorList>
    </citation>
    <scope>NUCLEOTIDE SEQUENCE [LARGE SCALE GENOMIC DNA]</scope>
</reference>
<comment type="caution">
    <text evidence="1">The sequence shown here is derived from an EMBL/GenBank/DDBJ whole genome shotgun (WGS) entry which is preliminary data.</text>
</comment>
<reference evidence="1" key="1">
    <citation type="submission" date="2022-10" db="EMBL/GenBank/DDBJ databases">
        <authorList>
            <person name="Chen Y."/>
            <person name="Dougan E. K."/>
            <person name="Chan C."/>
            <person name="Rhodes N."/>
            <person name="Thang M."/>
        </authorList>
    </citation>
    <scope>NUCLEOTIDE SEQUENCE</scope>
</reference>
<dbReference type="Proteomes" id="UP001152797">
    <property type="component" value="Unassembled WGS sequence"/>
</dbReference>
<organism evidence="1">
    <name type="scientific">Cladocopium goreaui</name>
    <dbReference type="NCBI Taxonomy" id="2562237"/>
    <lineage>
        <taxon>Eukaryota</taxon>
        <taxon>Sar</taxon>
        <taxon>Alveolata</taxon>
        <taxon>Dinophyceae</taxon>
        <taxon>Suessiales</taxon>
        <taxon>Symbiodiniaceae</taxon>
        <taxon>Cladocopium</taxon>
    </lineage>
</organism>
<dbReference type="EMBL" id="CAMXCT020004412">
    <property type="protein sequence ID" value="CAL1162277.1"/>
    <property type="molecule type" value="Genomic_DNA"/>
</dbReference>
<protein>
    <submittedName>
        <fullName evidence="1">Uncharacterized protein</fullName>
    </submittedName>
</protein>
<dbReference type="AlphaFoldDB" id="A0A9P1DFR8"/>
<keyword evidence="3" id="KW-1185">Reference proteome</keyword>
<accession>A0A9P1DFR8</accession>
<name>A0A9P1DFR8_9DINO</name>